<accession>M5RWE6</accession>
<gene>
    <name evidence="3" type="ORF">RMSM_04806</name>
</gene>
<sequence>MATEPDSIFAGLDPAAGDYAVAAVDRLLEMGISSNASDIHIQPRKEGWDVLFRIDGVLSVADWIRGGSPGDPVTRLMVLAGLPTYRSTQPMEGRLKWRNEAGSVGEIPSLRLSVFPTVHGPRAVLRVLRK</sequence>
<dbReference type="RefSeq" id="WP_008701577.1">
    <property type="nucleotide sequence ID" value="NZ_ANOG01000686.1"/>
</dbReference>
<dbReference type="EMBL" id="ANOG01000686">
    <property type="protein sequence ID" value="EMI18269.1"/>
    <property type="molecule type" value="Genomic_DNA"/>
</dbReference>
<feature type="domain" description="Bacterial type II secretion system protein E" evidence="2">
    <location>
        <begin position="23"/>
        <end position="129"/>
    </location>
</feature>
<organism evidence="3 4">
    <name type="scientific">Rhodopirellula maiorica SM1</name>
    <dbReference type="NCBI Taxonomy" id="1265738"/>
    <lineage>
        <taxon>Bacteria</taxon>
        <taxon>Pseudomonadati</taxon>
        <taxon>Planctomycetota</taxon>
        <taxon>Planctomycetia</taxon>
        <taxon>Pirellulales</taxon>
        <taxon>Pirellulaceae</taxon>
        <taxon>Novipirellula</taxon>
    </lineage>
</organism>
<evidence type="ECO:0000256" key="1">
    <source>
        <dbReference type="ARBA" id="ARBA00006611"/>
    </source>
</evidence>
<dbReference type="InterPro" id="IPR001482">
    <property type="entry name" value="T2SS/T4SS_dom"/>
</dbReference>
<dbReference type="SUPFAM" id="SSF52540">
    <property type="entry name" value="P-loop containing nucleoside triphosphate hydrolases"/>
    <property type="match status" value="1"/>
</dbReference>
<keyword evidence="4" id="KW-1185">Reference proteome</keyword>
<reference evidence="3 4" key="1">
    <citation type="journal article" date="2013" name="Mar. Genomics">
        <title>Expression of sulfatases in Rhodopirellula baltica and the diversity of sulfatases in the genus Rhodopirellula.</title>
        <authorList>
            <person name="Wegner C.E."/>
            <person name="Richter-Heitmann T."/>
            <person name="Klindworth A."/>
            <person name="Klockow C."/>
            <person name="Richter M."/>
            <person name="Achstetter T."/>
            <person name="Glockner F.O."/>
            <person name="Harder J."/>
        </authorList>
    </citation>
    <scope>NUCLEOTIDE SEQUENCE [LARGE SCALE GENOMIC DNA]</scope>
    <source>
        <strain evidence="3 4">SM1</strain>
    </source>
</reference>
<comment type="similarity">
    <text evidence="1">Belongs to the GSP E family.</text>
</comment>
<name>M5RWE6_9BACT</name>
<dbReference type="InterPro" id="IPR027417">
    <property type="entry name" value="P-loop_NTPase"/>
</dbReference>
<evidence type="ECO:0000259" key="2">
    <source>
        <dbReference type="Pfam" id="PF00437"/>
    </source>
</evidence>
<dbReference type="Gene3D" id="3.30.450.90">
    <property type="match status" value="1"/>
</dbReference>
<comment type="caution">
    <text evidence="3">The sequence shown here is derived from an EMBL/GenBank/DDBJ whole genome shotgun (WGS) entry which is preliminary data.</text>
</comment>
<dbReference type="AlphaFoldDB" id="M5RWE6"/>
<feature type="non-terminal residue" evidence="3">
    <location>
        <position position="130"/>
    </location>
</feature>
<evidence type="ECO:0000313" key="3">
    <source>
        <dbReference type="EMBL" id="EMI18269.1"/>
    </source>
</evidence>
<dbReference type="Pfam" id="PF00437">
    <property type="entry name" value="T2SSE"/>
    <property type="match status" value="1"/>
</dbReference>
<protein>
    <submittedName>
        <fullName evidence="3">General secretion pathway protein E</fullName>
    </submittedName>
</protein>
<dbReference type="Proteomes" id="UP000011991">
    <property type="component" value="Unassembled WGS sequence"/>
</dbReference>
<proteinExistence type="inferred from homology"/>
<evidence type="ECO:0000313" key="4">
    <source>
        <dbReference type="Proteomes" id="UP000011991"/>
    </source>
</evidence>